<feature type="region of interest" description="Disordered" evidence="1">
    <location>
        <begin position="1"/>
        <end position="54"/>
    </location>
</feature>
<gene>
    <name evidence="2" type="ORF">CSUI_003653</name>
</gene>
<dbReference type="EMBL" id="MIGC01001652">
    <property type="protein sequence ID" value="PHJ22500.1"/>
    <property type="molecule type" value="Genomic_DNA"/>
</dbReference>
<dbReference type="AlphaFoldDB" id="A0A2C6KPS9"/>
<sequence>MTAPRASLSAGSFEEVHQTAQPLPDITAGSAQPRTGRNARRVSDVSGGHVQPSFLPLCGNKPRWFSPEDAEQLRRLLLLERKMHSAPVPLLPRAQHLRAEVPPPADGPTSTPARIQTLSRIFDSNLATMTAKTFRTRVVAKSNVV</sequence>
<evidence type="ECO:0000313" key="2">
    <source>
        <dbReference type="EMBL" id="PHJ22500.1"/>
    </source>
</evidence>
<evidence type="ECO:0000313" key="3">
    <source>
        <dbReference type="Proteomes" id="UP000221165"/>
    </source>
</evidence>
<dbReference type="GeneID" id="94427060"/>
<proteinExistence type="predicted"/>
<comment type="caution">
    <text evidence="2">The sequence shown here is derived from an EMBL/GenBank/DDBJ whole genome shotgun (WGS) entry which is preliminary data.</text>
</comment>
<keyword evidence="3" id="KW-1185">Reference proteome</keyword>
<evidence type="ECO:0000256" key="1">
    <source>
        <dbReference type="SAM" id="MobiDB-lite"/>
    </source>
</evidence>
<protein>
    <submittedName>
        <fullName evidence="2">Uncharacterized protein</fullName>
    </submittedName>
</protein>
<dbReference type="RefSeq" id="XP_067924177.1">
    <property type="nucleotide sequence ID" value="XM_068063849.1"/>
</dbReference>
<name>A0A2C6KPS9_9APIC</name>
<dbReference type="Proteomes" id="UP000221165">
    <property type="component" value="Unassembled WGS sequence"/>
</dbReference>
<organism evidence="2 3">
    <name type="scientific">Cystoisospora suis</name>
    <dbReference type="NCBI Taxonomy" id="483139"/>
    <lineage>
        <taxon>Eukaryota</taxon>
        <taxon>Sar</taxon>
        <taxon>Alveolata</taxon>
        <taxon>Apicomplexa</taxon>
        <taxon>Conoidasida</taxon>
        <taxon>Coccidia</taxon>
        <taxon>Eucoccidiorida</taxon>
        <taxon>Eimeriorina</taxon>
        <taxon>Sarcocystidae</taxon>
        <taxon>Cystoisospora</taxon>
    </lineage>
</organism>
<accession>A0A2C6KPS9</accession>
<dbReference type="VEuPathDB" id="ToxoDB:CSUI_003653"/>
<reference evidence="2 3" key="1">
    <citation type="journal article" date="2017" name="Int. J. Parasitol.">
        <title>The genome of the protozoan parasite Cystoisospora suis and a reverse vaccinology approach to identify vaccine candidates.</title>
        <authorList>
            <person name="Palmieri N."/>
            <person name="Shrestha A."/>
            <person name="Ruttkowski B."/>
            <person name="Beck T."/>
            <person name="Vogl C."/>
            <person name="Tomley F."/>
            <person name="Blake D.P."/>
            <person name="Joachim A."/>
        </authorList>
    </citation>
    <scope>NUCLEOTIDE SEQUENCE [LARGE SCALE GENOMIC DNA]</scope>
    <source>
        <strain evidence="2 3">Wien I</strain>
    </source>
</reference>